<comment type="caution">
    <text evidence="1">The sequence shown here is derived from an EMBL/GenBank/DDBJ whole genome shotgun (WGS) entry which is preliminary data.</text>
</comment>
<keyword evidence="2" id="KW-1185">Reference proteome</keyword>
<sequence>MRRENLDALKAQQARMMGDCKGHSPATRAAMAWLIAANAPHMRASQLATWADQQLWEGAKAAHKANPETLHTLPDSILQSIAWGEAVALL</sequence>
<evidence type="ECO:0000313" key="1">
    <source>
        <dbReference type="EMBL" id="MBB6578329.1"/>
    </source>
</evidence>
<dbReference type="Proteomes" id="UP000562492">
    <property type="component" value="Unassembled WGS sequence"/>
</dbReference>
<dbReference type="EMBL" id="JACHKZ010000013">
    <property type="protein sequence ID" value="MBB6578329.1"/>
    <property type="molecule type" value="Genomic_DNA"/>
</dbReference>
<name>A0ABR6RGP8_9BURK</name>
<proteinExistence type="predicted"/>
<reference evidence="1 2" key="1">
    <citation type="submission" date="2020-08" db="EMBL/GenBank/DDBJ databases">
        <title>Functional genomics of gut bacteria from endangered species of beetles.</title>
        <authorList>
            <person name="Carlos-Shanley C."/>
        </authorList>
    </citation>
    <scope>NUCLEOTIDE SEQUENCE [LARGE SCALE GENOMIC DNA]</scope>
    <source>
        <strain evidence="1 2">S00124</strain>
    </source>
</reference>
<organism evidence="1 2">
    <name type="scientific">Comamonas odontotermitis</name>
    <dbReference type="NCBI Taxonomy" id="379895"/>
    <lineage>
        <taxon>Bacteria</taxon>
        <taxon>Pseudomonadati</taxon>
        <taxon>Pseudomonadota</taxon>
        <taxon>Betaproteobacteria</taxon>
        <taxon>Burkholderiales</taxon>
        <taxon>Comamonadaceae</taxon>
        <taxon>Comamonas</taxon>
    </lineage>
</organism>
<gene>
    <name evidence="1" type="ORF">HNP33_002410</name>
</gene>
<protein>
    <submittedName>
        <fullName evidence="1">Uncharacterized protein</fullName>
    </submittedName>
</protein>
<accession>A0ABR6RGP8</accession>
<evidence type="ECO:0000313" key="2">
    <source>
        <dbReference type="Proteomes" id="UP000562492"/>
    </source>
</evidence>